<organism evidence="5 6">
    <name type="scientific">Peptostreptococcus stomatis DSM 17678</name>
    <dbReference type="NCBI Taxonomy" id="596315"/>
    <lineage>
        <taxon>Bacteria</taxon>
        <taxon>Bacillati</taxon>
        <taxon>Bacillota</taxon>
        <taxon>Clostridia</taxon>
        <taxon>Peptostreptococcales</taxon>
        <taxon>Peptostreptococcaceae</taxon>
        <taxon>Peptostreptococcus</taxon>
    </lineage>
</organism>
<evidence type="ECO:0000256" key="2">
    <source>
        <dbReference type="ARBA" id="ARBA00022670"/>
    </source>
</evidence>
<feature type="domain" description="Prohead serine protease" evidence="4">
    <location>
        <begin position="14"/>
        <end position="173"/>
    </location>
</feature>
<dbReference type="GO" id="GO:0006508">
    <property type="term" value="P:proteolysis"/>
    <property type="evidence" value="ECO:0007669"/>
    <property type="project" value="UniProtKB-KW"/>
</dbReference>
<dbReference type="STRING" id="596315.HMPREF0634_0218"/>
<dbReference type="eggNOG" id="COG3740">
    <property type="taxonomic scope" value="Bacteria"/>
</dbReference>
<dbReference type="Proteomes" id="UP000003244">
    <property type="component" value="Unassembled WGS sequence"/>
</dbReference>
<dbReference type="InterPro" id="IPR054613">
    <property type="entry name" value="Peptidase_S78_dom"/>
</dbReference>
<proteinExistence type="predicted"/>
<dbReference type="Pfam" id="PF04586">
    <property type="entry name" value="Peptidase_S78"/>
    <property type="match status" value="1"/>
</dbReference>
<keyword evidence="6" id="KW-1185">Reference proteome</keyword>
<evidence type="ECO:0000259" key="4">
    <source>
        <dbReference type="Pfam" id="PF04586"/>
    </source>
</evidence>
<dbReference type="GO" id="GO:0008233">
    <property type="term" value="F:peptidase activity"/>
    <property type="evidence" value="ECO:0007669"/>
    <property type="project" value="UniProtKB-KW"/>
</dbReference>
<name>E0E200_9FIRM</name>
<keyword evidence="3 5" id="KW-0378">Hydrolase</keyword>
<dbReference type="OrthoDB" id="64791at2"/>
<evidence type="ECO:0000313" key="6">
    <source>
        <dbReference type="Proteomes" id="UP000003244"/>
    </source>
</evidence>
<gene>
    <name evidence="5" type="ORF">HMPREF0634_0218</name>
</gene>
<protein>
    <submittedName>
        <fullName evidence="5">Phage prohead protease, HK97 family</fullName>
        <ecNumber evidence="5">3.4.-.-</ecNumber>
    </submittedName>
</protein>
<keyword evidence="2 5" id="KW-0645">Protease</keyword>
<evidence type="ECO:0000256" key="3">
    <source>
        <dbReference type="ARBA" id="ARBA00022801"/>
    </source>
</evidence>
<evidence type="ECO:0000256" key="1">
    <source>
        <dbReference type="ARBA" id="ARBA00022612"/>
    </source>
</evidence>
<evidence type="ECO:0000313" key="5">
    <source>
        <dbReference type="EMBL" id="EFM65071.1"/>
    </source>
</evidence>
<keyword evidence="1" id="KW-1188">Viral release from host cell</keyword>
<reference evidence="5 6" key="1">
    <citation type="submission" date="2010-08" db="EMBL/GenBank/DDBJ databases">
        <authorList>
            <person name="Harkins D.M."/>
            <person name="Madupu R."/>
            <person name="Durkin A.S."/>
            <person name="Torralba M."/>
            <person name="Methe B."/>
            <person name="Sutton G.G."/>
            <person name="Nelson K.E."/>
        </authorList>
    </citation>
    <scope>NUCLEOTIDE SEQUENCE [LARGE SCALE GENOMIC DNA]</scope>
    <source>
        <strain evidence="5 6">DSM 17678</strain>
    </source>
</reference>
<dbReference type="NCBIfam" id="TIGR01543">
    <property type="entry name" value="proheadase_HK97"/>
    <property type="match status" value="1"/>
</dbReference>
<comment type="caution">
    <text evidence="5">The sequence shown here is derived from an EMBL/GenBank/DDBJ whole genome shotgun (WGS) entry which is preliminary data.</text>
</comment>
<dbReference type="EMBL" id="ADGQ01000028">
    <property type="protein sequence ID" value="EFM65071.1"/>
    <property type="molecule type" value="Genomic_DNA"/>
</dbReference>
<dbReference type="RefSeq" id="WP_007788736.1">
    <property type="nucleotide sequence ID" value="NZ_ADGQ01000028.1"/>
</dbReference>
<accession>E0E200</accession>
<dbReference type="EC" id="3.4.-.-" evidence="5"/>
<dbReference type="InterPro" id="IPR006433">
    <property type="entry name" value="Prohead_protease"/>
</dbReference>
<dbReference type="AlphaFoldDB" id="E0E200"/>
<sequence>MLKGNIQNRNVKTKLEIRSDENEGKFIEGYFAVFGKETELWEGCFEEIKASAFDNSINSDIRALINHDSKYVLGRTKAATLNLRADNYGLWGRIKINEEDSDAMNLYSRVKRGDIDQCSFGFDIVKESTEIRDDGSIKWAIEEATLHEVSICTFPAYEDTSVQAREKQCQEIKSRSIEKWKLDSKERMKKIC</sequence>
<dbReference type="GeneID" id="84800242"/>